<keyword evidence="1" id="KW-0539">Nucleus</keyword>
<dbReference type="AlphaFoldDB" id="C7ZDE4"/>
<dbReference type="OrthoDB" id="416217at2759"/>
<protein>
    <recommendedName>
        <fullName evidence="4">C6 zinc finger protein</fullName>
    </recommendedName>
</protein>
<gene>
    <name evidence="2" type="ORF">NECHADRAFT_88172</name>
</gene>
<evidence type="ECO:0000313" key="2">
    <source>
        <dbReference type="EMBL" id="EEU37886.1"/>
    </source>
</evidence>
<dbReference type="Proteomes" id="UP000005206">
    <property type="component" value="Chromosome 13"/>
</dbReference>
<sequence length="281" mass="32243">MLDLQPMHNFTNSTYATFSRHQVIRSFWKGPLVAMALQCDYLMRALLATSALHMTHNMPEEKEFYVSTALTYHRAASREALTLLALSSHRENAKGNPFFADGDFPEWPFLIQGTKSLLVLPDINLREGRLSPLLAARVQSHQYKTFKAGSNDASSSMMKALDDLGDLIGLNTKDEDTVKIYKRTISYLRDLSKMLDAAEVEISEVFGWIYAMADDFLPLLRASKYETVAIFAFVCVFLKRLEMHWWMGNWGEQLLRKAEGVLDNEHKLWIAWPMEELGMHR</sequence>
<dbReference type="HOGENOM" id="CLU_024934_0_0_1"/>
<dbReference type="InParanoid" id="C7ZDE4"/>
<evidence type="ECO:0000256" key="1">
    <source>
        <dbReference type="ARBA" id="ARBA00023242"/>
    </source>
</evidence>
<reference evidence="2 3" key="1">
    <citation type="journal article" date="2009" name="PLoS Genet.">
        <title>The genome of Nectria haematococca: contribution of supernumerary chromosomes to gene expansion.</title>
        <authorList>
            <person name="Coleman J.J."/>
            <person name="Rounsley S.D."/>
            <person name="Rodriguez-Carres M."/>
            <person name="Kuo A."/>
            <person name="Wasmann C.C."/>
            <person name="Grimwood J."/>
            <person name="Schmutz J."/>
            <person name="Taga M."/>
            <person name="White G.J."/>
            <person name="Zhou S."/>
            <person name="Schwartz D.C."/>
            <person name="Freitag M."/>
            <person name="Ma L.J."/>
            <person name="Danchin E.G."/>
            <person name="Henrissat B."/>
            <person name="Coutinho P.M."/>
            <person name="Nelson D.R."/>
            <person name="Straney D."/>
            <person name="Napoli C.A."/>
            <person name="Barker B.M."/>
            <person name="Gribskov M."/>
            <person name="Rep M."/>
            <person name="Kroken S."/>
            <person name="Molnar I."/>
            <person name="Rensing C."/>
            <person name="Kennell J.C."/>
            <person name="Zamora J."/>
            <person name="Farman M.L."/>
            <person name="Selker E.U."/>
            <person name="Salamov A."/>
            <person name="Shapiro H."/>
            <person name="Pangilinan J."/>
            <person name="Lindquist E."/>
            <person name="Lamers C."/>
            <person name="Grigoriev I.V."/>
            <person name="Geiser D.M."/>
            <person name="Covert S.F."/>
            <person name="Temporini E."/>
            <person name="Vanetten H.D."/>
        </authorList>
    </citation>
    <scope>NUCLEOTIDE SEQUENCE [LARGE SCALE GENOMIC DNA]</scope>
    <source>
        <strain evidence="3">ATCC MYA-4622 / CBS 123669 / FGSC 9596 / NRRL 45880 / 77-13-4</strain>
    </source>
</reference>
<dbReference type="InterPro" id="IPR052400">
    <property type="entry name" value="Zn2-C6_fungal_TF"/>
</dbReference>
<organism evidence="2 3">
    <name type="scientific">Fusarium vanettenii (strain ATCC MYA-4622 / CBS 123669 / FGSC 9596 / NRRL 45880 / 77-13-4)</name>
    <name type="common">Fusarium solani subsp. pisi</name>
    <dbReference type="NCBI Taxonomy" id="660122"/>
    <lineage>
        <taxon>Eukaryota</taxon>
        <taxon>Fungi</taxon>
        <taxon>Dikarya</taxon>
        <taxon>Ascomycota</taxon>
        <taxon>Pezizomycotina</taxon>
        <taxon>Sordariomycetes</taxon>
        <taxon>Hypocreomycetidae</taxon>
        <taxon>Hypocreales</taxon>
        <taxon>Nectriaceae</taxon>
        <taxon>Fusarium</taxon>
        <taxon>Fusarium solani species complex</taxon>
        <taxon>Fusarium vanettenii</taxon>
    </lineage>
</organism>
<dbReference type="OMA" id="HHTHLGD"/>
<proteinExistence type="predicted"/>
<dbReference type="eggNOG" id="ENOG502SJ6A">
    <property type="taxonomic scope" value="Eukaryota"/>
</dbReference>
<dbReference type="PANTHER" id="PTHR47657">
    <property type="entry name" value="STEROL REGULATORY ELEMENT-BINDING PROTEIN ECM22"/>
    <property type="match status" value="1"/>
</dbReference>
<dbReference type="RefSeq" id="XP_003043599.1">
    <property type="nucleotide sequence ID" value="XM_003043553.1"/>
</dbReference>
<evidence type="ECO:0000313" key="3">
    <source>
        <dbReference type="Proteomes" id="UP000005206"/>
    </source>
</evidence>
<dbReference type="InterPro" id="IPR021858">
    <property type="entry name" value="Fun_TF"/>
</dbReference>
<dbReference type="KEGG" id="nhe:NECHADRAFT_88172"/>
<dbReference type="PANTHER" id="PTHR47657:SF7">
    <property type="entry name" value="STEROL REGULATORY ELEMENT-BINDING PROTEIN ECM22"/>
    <property type="match status" value="1"/>
</dbReference>
<dbReference type="GO" id="GO:0000981">
    <property type="term" value="F:DNA-binding transcription factor activity, RNA polymerase II-specific"/>
    <property type="evidence" value="ECO:0007669"/>
    <property type="project" value="TreeGrafter"/>
</dbReference>
<keyword evidence="3" id="KW-1185">Reference proteome</keyword>
<accession>C7ZDE4</accession>
<evidence type="ECO:0008006" key="4">
    <source>
        <dbReference type="Google" id="ProtNLM"/>
    </source>
</evidence>
<dbReference type="VEuPathDB" id="FungiDB:NECHADRAFT_88172"/>
<dbReference type="Pfam" id="PF11951">
    <property type="entry name" value="Fungal_trans_2"/>
    <property type="match status" value="1"/>
</dbReference>
<dbReference type="EMBL" id="GG698920">
    <property type="protein sequence ID" value="EEU37886.1"/>
    <property type="molecule type" value="Genomic_DNA"/>
</dbReference>
<name>C7ZDE4_FUSV7</name>
<dbReference type="GeneID" id="9669625"/>